<dbReference type="STRING" id="555088.DealDRAFT_1271"/>
<proteinExistence type="predicted"/>
<organism evidence="1 2">
    <name type="scientific">Dethiobacter alkaliphilus AHT 1</name>
    <dbReference type="NCBI Taxonomy" id="555088"/>
    <lineage>
        <taxon>Bacteria</taxon>
        <taxon>Bacillati</taxon>
        <taxon>Bacillota</taxon>
        <taxon>Dethiobacteria</taxon>
        <taxon>Dethiobacterales</taxon>
        <taxon>Dethiobacteraceae</taxon>
        <taxon>Dethiobacter</taxon>
    </lineage>
</organism>
<dbReference type="eggNOG" id="ENOG502Z97S">
    <property type="taxonomic scope" value="Bacteria"/>
</dbReference>
<dbReference type="RefSeq" id="WP_008515903.1">
    <property type="nucleotide sequence ID" value="NZ_ACJM01000005.1"/>
</dbReference>
<keyword evidence="2" id="KW-1185">Reference proteome</keyword>
<dbReference type="Proteomes" id="UP000006443">
    <property type="component" value="Unassembled WGS sequence"/>
</dbReference>
<dbReference type="AlphaFoldDB" id="C0GFL2"/>
<dbReference type="Pfam" id="PF21845">
    <property type="entry name" value="DUF6904"/>
    <property type="match status" value="1"/>
</dbReference>
<accession>C0GFL2</accession>
<dbReference type="EMBL" id="ACJM01000005">
    <property type="protein sequence ID" value="EEG77972.1"/>
    <property type="molecule type" value="Genomic_DNA"/>
</dbReference>
<gene>
    <name evidence="1" type="ORF">DealDRAFT_1271</name>
</gene>
<evidence type="ECO:0000313" key="1">
    <source>
        <dbReference type="EMBL" id="EEG77972.1"/>
    </source>
</evidence>
<comment type="caution">
    <text evidence="1">The sequence shown here is derived from an EMBL/GenBank/DDBJ whole genome shotgun (WGS) entry which is preliminary data.</text>
</comment>
<protein>
    <submittedName>
        <fullName evidence="1">Uncharacterized protein</fullName>
    </submittedName>
</protein>
<sequence>MIYAQNTTNNTGVAICGDYNDFNNLYGSLHTVVGNEEEHPALEQSRLRVLGLCYDLRHAFMGDREILFVDNGINEDVKRFQSVICSDKNVYMKIKMFWPETLFIIMVLNELLDLHAESLAKKHHIRFTDSKTIWNLPLVTVRQFQAAIMHCLSETVTAPTFSRMLNIMNSEYLTFRDYLTQYIDLLNYRFVKMSPEKRLKNISIMAKRIAQRDKDYIDLEDELESAAREQGYPRESFELQLELPKKIDW</sequence>
<dbReference type="OrthoDB" id="1999450at2"/>
<name>C0GFL2_DETAL</name>
<dbReference type="InterPro" id="IPR054199">
    <property type="entry name" value="DUF6904"/>
</dbReference>
<evidence type="ECO:0000313" key="2">
    <source>
        <dbReference type="Proteomes" id="UP000006443"/>
    </source>
</evidence>
<reference evidence="1 2" key="1">
    <citation type="submission" date="2009-02" db="EMBL/GenBank/DDBJ databases">
        <title>Sequencing of the draft genome and assembly of Dethiobacter alkaliphilus AHT 1.</title>
        <authorList>
            <consortium name="US DOE Joint Genome Institute (JGI-PGF)"/>
            <person name="Lucas S."/>
            <person name="Copeland A."/>
            <person name="Lapidus A."/>
            <person name="Glavina del Rio T."/>
            <person name="Dalin E."/>
            <person name="Tice H."/>
            <person name="Bruce D."/>
            <person name="Goodwin L."/>
            <person name="Pitluck S."/>
            <person name="Larimer F."/>
            <person name="Land M.L."/>
            <person name="Hauser L."/>
            <person name="Muyzer G."/>
        </authorList>
    </citation>
    <scope>NUCLEOTIDE SEQUENCE [LARGE SCALE GENOMIC DNA]</scope>
    <source>
        <strain evidence="1 2">AHT 1</strain>
    </source>
</reference>